<dbReference type="AlphaFoldDB" id="A0A9Q0AU21"/>
<evidence type="ECO:0000313" key="4">
    <source>
        <dbReference type="Proteomes" id="UP000829685"/>
    </source>
</evidence>
<keyword evidence="4" id="KW-1185">Reference proteome</keyword>
<dbReference type="Proteomes" id="UP000829685">
    <property type="component" value="Unassembled WGS sequence"/>
</dbReference>
<dbReference type="InterPro" id="IPR045518">
    <property type="entry name" value="2EXR"/>
</dbReference>
<feature type="region of interest" description="Disordered" evidence="1">
    <location>
        <begin position="1"/>
        <end position="33"/>
    </location>
</feature>
<feature type="domain" description="2EXR" evidence="2">
    <location>
        <begin position="45"/>
        <end position="126"/>
    </location>
</feature>
<proteinExistence type="predicted"/>
<evidence type="ECO:0000256" key="1">
    <source>
        <dbReference type="SAM" id="MobiDB-lite"/>
    </source>
</evidence>
<sequence>MDTATCGSNASAVAPHESTGSDGPDLLVNAGTGGRMSANDEASQFTVFGNLPYELRLMIWEMALAEESSCRTVLFDILPSLGTIKGPGSPWTIYPTKEMASAFLRVNQESRALALKHYPYKLNVYHYNQDAVGSMGSLASFTHKDADKRGALYLRFKDDAFAIDIPILIRHQAYSQDALLSDEPSIPMSFAAFLPHEDLSLVHNIALFTGRARRLMFHLATTIFKDFKTFSTLRRCATKPEASTFLDDPGRFWRRLIVYGTQGTLLSWKRRGYVYCSEERKPGDAFI</sequence>
<accession>A0A9Q0AU21</accession>
<comment type="caution">
    <text evidence="3">The sequence shown here is derived from an EMBL/GenBank/DDBJ whole genome shotgun (WGS) entry which is preliminary data.</text>
</comment>
<feature type="compositionally biased region" description="Polar residues" evidence="1">
    <location>
        <begin position="1"/>
        <end position="11"/>
    </location>
</feature>
<organism evidence="3 4">
    <name type="scientific">Neoarthrinium moseri</name>
    <dbReference type="NCBI Taxonomy" id="1658444"/>
    <lineage>
        <taxon>Eukaryota</taxon>
        <taxon>Fungi</taxon>
        <taxon>Dikarya</taxon>
        <taxon>Ascomycota</taxon>
        <taxon>Pezizomycotina</taxon>
        <taxon>Sordariomycetes</taxon>
        <taxon>Xylariomycetidae</taxon>
        <taxon>Amphisphaeriales</taxon>
        <taxon>Apiosporaceae</taxon>
        <taxon>Neoarthrinium</taxon>
    </lineage>
</organism>
<protein>
    <recommendedName>
        <fullName evidence="2">2EXR domain-containing protein</fullName>
    </recommendedName>
</protein>
<evidence type="ECO:0000259" key="2">
    <source>
        <dbReference type="Pfam" id="PF20150"/>
    </source>
</evidence>
<dbReference type="EMBL" id="JAFIMR010000003">
    <property type="protein sequence ID" value="KAI1880067.1"/>
    <property type="molecule type" value="Genomic_DNA"/>
</dbReference>
<evidence type="ECO:0000313" key="3">
    <source>
        <dbReference type="EMBL" id="KAI1880067.1"/>
    </source>
</evidence>
<reference evidence="3" key="1">
    <citation type="submission" date="2021-03" db="EMBL/GenBank/DDBJ databases">
        <title>Revisited historic fungal species revealed as producer of novel bioactive compounds through whole genome sequencing and comparative genomics.</title>
        <authorList>
            <person name="Vignolle G.A."/>
            <person name="Hochenegger N."/>
            <person name="Mach R.L."/>
            <person name="Mach-Aigner A.R."/>
            <person name="Javad Rahimi M."/>
            <person name="Salim K.A."/>
            <person name="Chan C.M."/>
            <person name="Lim L.B.L."/>
            <person name="Cai F."/>
            <person name="Druzhinina I.S."/>
            <person name="U'Ren J.M."/>
            <person name="Derntl C."/>
        </authorList>
    </citation>
    <scope>NUCLEOTIDE SEQUENCE</scope>
    <source>
        <strain evidence="3">TUCIM 5799</strain>
    </source>
</reference>
<gene>
    <name evidence="3" type="ORF">JX265_001688</name>
</gene>
<dbReference type="Pfam" id="PF20150">
    <property type="entry name" value="2EXR"/>
    <property type="match status" value="1"/>
</dbReference>
<name>A0A9Q0AU21_9PEZI</name>